<keyword evidence="4" id="KW-0690">Ribosome biogenesis</keyword>
<dbReference type="GO" id="GO:0003723">
    <property type="term" value="F:RNA binding"/>
    <property type="evidence" value="ECO:0007669"/>
    <property type="project" value="UniProtKB-KW"/>
</dbReference>
<comment type="function">
    <text evidence="9">RNA-binding protein required for the maturation of box H/ACA snoRNPs complex and ribosome biogenesis. During assembly of the H/ACA snoRNPs complex, it associates with the complex and disappears during maturation of the complex and is replaced by NOLA1/GAR1 to yield mature H/ACA snoRNPs complex. Probably competes with NOLA1/GAR1 for binding with DKC1/NOLA4.</text>
</comment>
<evidence type="ECO:0000256" key="7">
    <source>
        <dbReference type="ARBA" id="ARBA00022884"/>
    </source>
</evidence>
<dbReference type="SUPFAM" id="SSF50447">
    <property type="entry name" value="Translation proteins"/>
    <property type="match status" value="1"/>
</dbReference>
<evidence type="ECO:0000256" key="6">
    <source>
        <dbReference type="ARBA" id="ARBA00022553"/>
    </source>
</evidence>
<reference evidence="12" key="2">
    <citation type="submission" date="2016-06" db="EMBL/GenBank/DDBJ databases">
        <title>The genome of a short-lived fish provides insights into sex chromosome evolution and the genetic control of aging.</title>
        <authorList>
            <person name="Reichwald K."/>
            <person name="Felder M."/>
            <person name="Petzold A."/>
            <person name="Koch P."/>
            <person name="Groth M."/>
            <person name="Platzer M."/>
        </authorList>
    </citation>
    <scope>NUCLEOTIDE SEQUENCE</scope>
    <source>
        <tissue evidence="12">Brain</tissue>
    </source>
</reference>
<dbReference type="EMBL" id="HADW01004543">
    <property type="protein sequence ID" value="SBP05943.1"/>
    <property type="molecule type" value="Transcribed_RNA"/>
</dbReference>
<feature type="region of interest" description="Disordered" evidence="11">
    <location>
        <begin position="61"/>
        <end position="96"/>
    </location>
</feature>
<comment type="subunit">
    <text evidence="10">During assembly of the complex, component of the small nucleolar ribonucleoprotein particles containing H/ACA-type snoRNAs (H/ACA snoRNPs) which contains NOLA2/NHP2, NOLA3/NOP10, NAF1 and DKC1/NOLA4. Interacts directly with DKC1/NOLA4.</text>
</comment>
<dbReference type="InterPro" id="IPR038664">
    <property type="entry name" value="Gar1/Naf1_Cbf5-bd_sf"/>
</dbReference>
<proteinExistence type="inferred from homology"/>
<evidence type="ECO:0000256" key="2">
    <source>
        <dbReference type="ARBA" id="ARBA00009801"/>
    </source>
</evidence>
<dbReference type="GO" id="GO:0005732">
    <property type="term" value="C:sno(s)RNA-containing ribonucleoprotein complex"/>
    <property type="evidence" value="ECO:0007669"/>
    <property type="project" value="InterPro"/>
</dbReference>
<keyword evidence="6" id="KW-0597">Phosphoprotein</keyword>
<evidence type="ECO:0000256" key="8">
    <source>
        <dbReference type="ARBA" id="ARBA00023242"/>
    </source>
</evidence>
<dbReference type="GO" id="GO:0043489">
    <property type="term" value="P:RNA stabilization"/>
    <property type="evidence" value="ECO:0007669"/>
    <property type="project" value="UniProtKB-ARBA"/>
</dbReference>
<dbReference type="Pfam" id="PF04410">
    <property type="entry name" value="Gar1"/>
    <property type="match status" value="1"/>
</dbReference>
<feature type="region of interest" description="Disordered" evidence="11">
    <location>
        <begin position="311"/>
        <end position="398"/>
    </location>
</feature>
<evidence type="ECO:0000256" key="10">
    <source>
        <dbReference type="ARBA" id="ARBA00063185"/>
    </source>
</evidence>
<dbReference type="PANTHER" id="PTHR31633:SF1">
    <property type="entry name" value="H_ACA RIBONUCLEOPROTEIN COMPLEX NON-CORE SUBUNIT NAF1"/>
    <property type="match status" value="1"/>
</dbReference>
<dbReference type="FunFam" id="2.40.10.230:FF:000002">
    <property type="entry name" value="H/ACA ribonucleoprotein complex non-core subunit NAF1"/>
    <property type="match status" value="1"/>
</dbReference>
<evidence type="ECO:0000256" key="1">
    <source>
        <dbReference type="ARBA" id="ARBA00004123"/>
    </source>
</evidence>
<evidence type="ECO:0000256" key="5">
    <source>
        <dbReference type="ARBA" id="ARBA00022552"/>
    </source>
</evidence>
<comment type="subcellular location">
    <subcellularLocation>
        <location evidence="1">Nucleus</location>
    </subcellularLocation>
</comment>
<evidence type="ECO:0000256" key="11">
    <source>
        <dbReference type="SAM" id="MobiDB-lite"/>
    </source>
</evidence>
<evidence type="ECO:0000256" key="9">
    <source>
        <dbReference type="ARBA" id="ARBA00057529"/>
    </source>
</evidence>
<dbReference type="AlphaFoldDB" id="A0A1A7WJJ5"/>
<dbReference type="PANTHER" id="PTHR31633">
    <property type="entry name" value="H/ACA RIBONUCLEOPROTEIN COMPLEX NON-CORE SUBUNIT NAF1"/>
    <property type="match status" value="1"/>
</dbReference>
<comment type="similarity">
    <text evidence="2">Belongs to the NAF1 family.</text>
</comment>
<name>A0A1A7WJJ5_9TELE</name>
<organism evidence="12">
    <name type="scientific">Iconisemion striatum</name>
    <dbReference type="NCBI Taxonomy" id="60296"/>
    <lineage>
        <taxon>Eukaryota</taxon>
        <taxon>Metazoa</taxon>
        <taxon>Chordata</taxon>
        <taxon>Craniata</taxon>
        <taxon>Vertebrata</taxon>
        <taxon>Euteleostomi</taxon>
        <taxon>Actinopterygii</taxon>
        <taxon>Neopterygii</taxon>
        <taxon>Teleostei</taxon>
        <taxon>Neoteleostei</taxon>
        <taxon>Acanthomorphata</taxon>
        <taxon>Ovalentaria</taxon>
        <taxon>Atherinomorphae</taxon>
        <taxon>Cyprinodontiformes</taxon>
        <taxon>Nothobranchiidae</taxon>
        <taxon>Iconisemion</taxon>
    </lineage>
</organism>
<keyword evidence="7" id="KW-0694">RNA-binding</keyword>
<dbReference type="InterPro" id="IPR007504">
    <property type="entry name" value="H/ACA_rnp_Gar1/Naf1"/>
</dbReference>
<dbReference type="Gene3D" id="2.40.10.230">
    <property type="entry name" value="Probable tRNA pseudouridine synthase domain"/>
    <property type="match status" value="1"/>
</dbReference>
<keyword evidence="5" id="KW-0698">rRNA processing</keyword>
<dbReference type="GO" id="GO:0001522">
    <property type="term" value="P:pseudouridine synthesis"/>
    <property type="evidence" value="ECO:0007669"/>
    <property type="project" value="InterPro"/>
</dbReference>
<keyword evidence="8" id="KW-0539">Nucleus</keyword>
<dbReference type="InterPro" id="IPR009000">
    <property type="entry name" value="Transl_B-barrel_sf"/>
</dbReference>
<dbReference type="GO" id="GO:0000493">
    <property type="term" value="P:box H/ACA snoRNP assembly"/>
    <property type="evidence" value="ECO:0007669"/>
    <property type="project" value="InterPro"/>
</dbReference>
<dbReference type="GO" id="GO:0005634">
    <property type="term" value="C:nucleus"/>
    <property type="evidence" value="ECO:0007669"/>
    <property type="project" value="UniProtKB-SubCell"/>
</dbReference>
<feature type="compositionally biased region" description="Acidic residues" evidence="11">
    <location>
        <begin position="321"/>
        <end position="332"/>
    </location>
</feature>
<accession>A0A1A7WJJ5</accession>
<evidence type="ECO:0000313" key="12">
    <source>
        <dbReference type="EMBL" id="SBP05943.1"/>
    </source>
</evidence>
<reference evidence="12" key="1">
    <citation type="submission" date="2016-05" db="EMBL/GenBank/DDBJ databases">
        <authorList>
            <person name="Lavstsen T."/>
            <person name="Jespersen J.S."/>
        </authorList>
    </citation>
    <scope>NUCLEOTIDE SEQUENCE</scope>
    <source>
        <tissue evidence="12">Brain</tissue>
    </source>
</reference>
<evidence type="ECO:0000256" key="4">
    <source>
        <dbReference type="ARBA" id="ARBA00022517"/>
    </source>
</evidence>
<feature type="compositionally biased region" description="Polar residues" evidence="11">
    <location>
        <begin position="356"/>
        <end position="366"/>
    </location>
</feature>
<feature type="region of interest" description="Disordered" evidence="11">
    <location>
        <begin position="125"/>
        <end position="168"/>
    </location>
</feature>
<feature type="compositionally biased region" description="Low complexity" evidence="11">
    <location>
        <begin position="155"/>
        <end position="168"/>
    </location>
</feature>
<gene>
    <name evidence="12" type="primary">NAF1</name>
</gene>
<dbReference type="InterPro" id="IPR040309">
    <property type="entry name" value="Naf1"/>
</dbReference>
<dbReference type="GO" id="GO:0006364">
    <property type="term" value="P:rRNA processing"/>
    <property type="evidence" value="ECO:0007669"/>
    <property type="project" value="UniProtKB-KW"/>
</dbReference>
<evidence type="ECO:0000256" key="3">
    <source>
        <dbReference type="ARBA" id="ARBA00021438"/>
    </source>
</evidence>
<sequence>MNQSHPEQIPTLEQEEMDITMTTQLESLIVSSHDAVAAGTHTCRENIASVALPVESVCETRGQSPTHTHESVCETPGQMPTHAHESVCETPGQMPTHAQEIVCETRVKSPSTPDDPIATSIQTHEEEAAGGEQEPVDGVCEISNCNDEESEDSDSSSSTSSSSSSSLSALVVDMDDDEGFSQPAPLRARDEVLLEELPTVEEVCVTLPDEAELQPVGTVSSILQQLVIIQSLKDTPPLNDNSILFTSDRRAVAKVFEVFGPVSSPLYILHFNSAKQISTKGLTEGLMLYYAPAMKEYTEYILTQQLKHVKGSDASWKNDDEPPEEALDYSDDEKEKEAKRKIKNSKKKENGHTDKSAQITPRSLQQQKHHRTWGFPPRHAGPRVRHQDPRNTPPPYSHSVLPSAHTDVLPVYLPPSCQYPPPPPFSPPSFPFYPPPLPPHSFFNPAFSSSLWPPNSIPFSNFSLPPPPPPPPPPSPPN</sequence>
<protein>
    <recommendedName>
        <fullName evidence="3">H/ACA ribonucleoprotein complex non-core subunit NAF1</fullName>
    </recommendedName>
</protein>